<accession>A0A2V2N0G1</accession>
<dbReference type="InterPro" id="IPR003594">
    <property type="entry name" value="HATPase_dom"/>
</dbReference>
<dbReference type="AlphaFoldDB" id="A0A2V2N0G1"/>
<evidence type="ECO:0000256" key="9">
    <source>
        <dbReference type="SAM" id="Phobius"/>
    </source>
</evidence>
<dbReference type="InterPro" id="IPR011006">
    <property type="entry name" value="CheY-like_superfamily"/>
</dbReference>
<dbReference type="PRINTS" id="PR00344">
    <property type="entry name" value="BCTRLSENSOR"/>
</dbReference>
<comment type="catalytic activity">
    <reaction evidence="1">
        <text>ATP + protein L-histidine = ADP + protein N-phospho-L-histidine.</text>
        <dbReference type="EC" id="2.7.13.3"/>
    </reaction>
</comment>
<dbReference type="PROSITE" id="PS50109">
    <property type="entry name" value="HIS_KIN"/>
    <property type="match status" value="1"/>
</dbReference>
<reference evidence="12 13" key="1">
    <citation type="submission" date="2018-05" db="EMBL/GenBank/DDBJ databases">
        <title>Draft genome of Methanospirillum lacunae Ki8-1.</title>
        <authorList>
            <person name="Dueholm M.S."/>
            <person name="Nielsen P.H."/>
            <person name="Bakmann L.F."/>
            <person name="Otzen D.E."/>
        </authorList>
    </citation>
    <scope>NUCLEOTIDE SEQUENCE [LARGE SCALE GENOMIC DNA]</scope>
    <source>
        <strain evidence="12 13">Ki8-1</strain>
    </source>
</reference>
<comment type="caution">
    <text evidence="12">The sequence shown here is derived from an EMBL/GenBank/DDBJ whole genome shotgun (WGS) entry which is preliminary data.</text>
</comment>
<keyword evidence="13" id="KW-1185">Reference proteome</keyword>
<evidence type="ECO:0000256" key="7">
    <source>
        <dbReference type="PROSITE-ProRule" id="PRU00169"/>
    </source>
</evidence>
<keyword evidence="3 7" id="KW-0597">Phosphoprotein</keyword>
<sequence>MDRGCCMMPIFTADKPVIRIHYIEDNLIDQQALTRVAQKKSLPYQIDLSSSLAEARSRNQMYDLVICDFFLSDGTILDLLPTFDTRTPVIVVTGQADLNNAVTALKLGAKDYLVKDPEREYLNLLPIQIENLLKQQRNERDRKRLSSLLFSVGGAIPFGVYLYEPITGSVMYANNAFFSIWDFDTETSESLLTHDLISRQIKTLLKYEGDDLPMFPLGEDGISGIARSGEVRVRNSKTIRYYTDRIPIEPGDPPCYVSIFEDNTALSQAHEAVNDYSRRLEHLNASLDQRVQERTQQLEDLMKKQRDLIVNIGHDLRTPLTPLVALLPYLQHNETDGEKKNTLRVLCESTMMIRSLVEEILMTENLGVEKSAFSQRDTRPCDLGSMADEIIEASLPVISSKGLSIRNDIKPGMMIRIKYIHLHLILEKLINNALQFTEPGGTITLHGGKDREYTWFCVSDTGIGLTHEDSSRIFDDFYKADASRSDLLSHGLGLSVVRKLVLLNNGHITVKSDGLGMGTRFCVSLPDRSVRSNQPMWD</sequence>
<dbReference type="PROSITE" id="PS50110">
    <property type="entry name" value="RESPONSE_REGULATORY"/>
    <property type="match status" value="1"/>
</dbReference>
<keyword evidence="8" id="KW-0175">Coiled coil</keyword>
<dbReference type="Pfam" id="PF00512">
    <property type="entry name" value="HisKA"/>
    <property type="match status" value="1"/>
</dbReference>
<feature type="modified residue" description="4-aspartylphosphate" evidence="7">
    <location>
        <position position="68"/>
    </location>
</feature>
<dbReference type="PANTHER" id="PTHR43711:SF1">
    <property type="entry name" value="HISTIDINE KINASE 1"/>
    <property type="match status" value="1"/>
</dbReference>
<evidence type="ECO:0000259" key="11">
    <source>
        <dbReference type="PROSITE" id="PS50110"/>
    </source>
</evidence>
<dbReference type="Gene3D" id="3.30.565.10">
    <property type="entry name" value="Histidine kinase-like ATPase, C-terminal domain"/>
    <property type="match status" value="1"/>
</dbReference>
<dbReference type="InterPro" id="IPR003661">
    <property type="entry name" value="HisK_dim/P_dom"/>
</dbReference>
<dbReference type="CDD" id="cd00156">
    <property type="entry name" value="REC"/>
    <property type="match status" value="1"/>
</dbReference>
<dbReference type="Gene3D" id="1.10.287.130">
    <property type="match status" value="1"/>
</dbReference>
<organism evidence="12 13">
    <name type="scientific">Methanospirillum lacunae</name>
    <dbReference type="NCBI Taxonomy" id="668570"/>
    <lineage>
        <taxon>Archaea</taxon>
        <taxon>Methanobacteriati</taxon>
        <taxon>Methanobacteriota</taxon>
        <taxon>Stenosarchaea group</taxon>
        <taxon>Methanomicrobia</taxon>
        <taxon>Methanomicrobiales</taxon>
        <taxon>Methanospirillaceae</taxon>
        <taxon>Methanospirillum</taxon>
    </lineage>
</organism>
<feature type="coiled-coil region" evidence="8">
    <location>
        <begin position="266"/>
        <end position="304"/>
    </location>
</feature>
<evidence type="ECO:0000256" key="5">
    <source>
        <dbReference type="ARBA" id="ARBA00022777"/>
    </source>
</evidence>
<dbReference type="InterPro" id="IPR036097">
    <property type="entry name" value="HisK_dim/P_sf"/>
</dbReference>
<dbReference type="InterPro" id="IPR005467">
    <property type="entry name" value="His_kinase_dom"/>
</dbReference>
<dbReference type="Proteomes" id="UP000245657">
    <property type="component" value="Unassembled WGS sequence"/>
</dbReference>
<dbReference type="PANTHER" id="PTHR43711">
    <property type="entry name" value="TWO-COMPONENT HISTIDINE KINASE"/>
    <property type="match status" value="1"/>
</dbReference>
<dbReference type="SMART" id="SM00387">
    <property type="entry name" value="HATPase_c"/>
    <property type="match status" value="1"/>
</dbReference>
<keyword evidence="9" id="KW-0472">Membrane</keyword>
<dbReference type="EMBL" id="QGMY01000007">
    <property type="protein sequence ID" value="PWR72045.1"/>
    <property type="molecule type" value="Genomic_DNA"/>
</dbReference>
<dbReference type="CDD" id="cd00082">
    <property type="entry name" value="HisKA"/>
    <property type="match status" value="1"/>
</dbReference>
<feature type="transmembrane region" description="Helical" evidence="9">
    <location>
        <begin position="145"/>
        <end position="163"/>
    </location>
</feature>
<dbReference type="SUPFAM" id="SSF47384">
    <property type="entry name" value="Homodimeric domain of signal transducing histidine kinase"/>
    <property type="match status" value="1"/>
</dbReference>
<dbReference type="Pfam" id="PF02518">
    <property type="entry name" value="HATPase_c"/>
    <property type="match status" value="1"/>
</dbReference>
<evidence type="ECO:0000313" key="12">
    <source>
        <dbReference type="EMBL" id="PWR72045.1"/>
    </source>
</evidence>
<keyword evidence="5" id="KW-0418">Kinase</keyword>
<dbReference type="InterPro" id="IPR001789">
    <property type="entry name" value="Sig_transdc_resp-reg_receiver"/>
</dbReference>
<keyword evidence="4" id="KW-0808">Transferase</keyword>
<keyword evidence="6" id="KW-0902">Two-component regulatory system</keyword>
<dbReference type="Pfam" id="PF00072">
    <property type="entry name" value="Response_reg"/>
    <property type="match status" value="1"/>
</dbReference>
<evidence type="ECO:0000256" key="8">
    <source>
        <dbReference type="SAM" id="Coils"/>
    </source>
</evidence>
<evidence type="ECO:0000256" key="6">
    <source>
        <dbReference type="ARBA" id="ARBA00023012"/>
    </source>
</evidence>
<keyword evidence="9" id="KW-1133">Transmembrane helix</keyword>
<dbReference type="InterPro" id="IPR050736">
    <property type="entry name" value="Sensor_HK_Regulatory"/>
</dbReference>
<evidence type="ECO:0000256" key="3">
    <source>
        <dbReference type="ARBA" id="ARBA00022553"/>
    </source>
</evidence>
<keyword evidence="9" id="KW-0812">Transmembrane</keyword>
<dbReference type="GO" id="GO:0000155">
    <property type="term" value="F:phosphorelay sensor kinase activity"/>
    <property type="evidence" value="ECO:0007669"/>
    <property type="project" value="InterPro"/>
</dbReference>
<dbReference type="InterPro" id="IPR036890">
    <property type="entry name" value="HATPase_C_sf"/>
</dbReference>
<feature type="domain" description="Response regulatory" evidence="11">
    <location>
        <begin position="19"/>
        <end position="130"/>
    </location>
</feature>
<dbReference type="EC" id="2.7.13.3" evidence="2"/>
<proteinExistence type="predicted"/>
<feature type="domain" description="Histidine kinase" evidence="10">
    <location>
        <begin position="311"/>
        <end position="529"/>
    </location>
</feature>
<gene>
    <name evidence="12" type="ORF">DK846_08630</name>
</gene>
<evidence type="ECO:0000259" key="10">
    <source>
        <dbReference type="PROSITE" id="PS50109"/>
    </source>
</evidence>
<dbReference type="SUPFAM" id="SSF55874">
    <property type="entry name" value="ATPase domain of HSP90 chaperone/DNA topoisomerase II/histidine kinase"/>
    <property type="match status" value="1"/>
</dbReference>
<dbReference type="SUPFAM" id="SSF52172">
    <property type="entry name" value="CheY-like"/>
    <property type="match status" value="1"/>
</dbReference>
<protein>
    <recommendedName>
        <fullName evidence="2">histidine kinase</fullName>
        <ecNumber evidence="2">2.7.13.3</ecNumber>
    </recommendedName>
</protein>
<evidence type="ECO:0000313" key="13">
    <source>
        <dbReference type="Proteomes" id="UP000245657"/>
    </source>
</evidence>
<evidence type="ECO:0000256" key="4">
    <source>
        <dbReference type="ARBA" id="ARBA00022679"/>
    </source>
</evidence>
<evidence type="ECO:0000256" key="1">
    <source>
        <dbReference type="ARBA" id="ARBA00000085"/>
    </source>
</evidence>
<dbReference type="InterPro" id="IPR004358">
    <property type="entry name" value="Sig_transdc_His_kin-like_C"/>
</dbReference>
<name>A0A2V2N0G1_9EURY</name>
<dbReference type="SMART" id="SM00388">
    <property type="entry name" value="HisKA"/>
    <property type="match status" value="1"/>
</dbReference>
<evidence type="ECO:0000256" key="2">
    <source>
        <dbReference type="ARBA" id="ARBA00012438"/>
    </source>
</evidence>
<dbReference type="Gene3D" id="3.40.50.2300">
    <property type="match status" value="1"/>
</dbReference>
<dbReference type="SMART" id="SM00448">
    <property type="entry name" value="REC"/>
    <property type="match status" value="1"/>
</dbReference>